<gene>
    <name evidence="3" type="ORF">DF185_09030</name>
</gene>
<comment type="caution">
    <text evidence="3">The sequence shown here is derived from an EMBL/GenBank/DDBJ whole genome shotgun (WGS) entry which is preliminary data.</text>
</comment>
<feature type="region of interest" description="Disordered" evidence="1">
    <location>
        <begin position="269"/>
        <end position="291"/>
    </location>
</feature>
<evidence type="ECO:0000313" key="4">
    <source>
        <dbReference type="Proteomes" id="UP000248079"/>
    </source>
</evidence>
<keyword evidence="4" id="KW-1185">Reference proteome</keyword>
<keyword evidence="2" id="KW-0812">Transmembrane</keyword>
<dbReference type="OrthoDB" id="9778801at2"/>
<keyword evidence="2" id="KW-1133">Transmembrane helix</keyword>
<proteinExistence type="predicted"/>
<name>A0A2V4AC62_9BACT</name>
<evidence type="ECO:0000313" key="3">
    <source>
        <dbReference type="EMBL" id="PXY01604.1"/>
    </source>
</evidence>
<dbReference type="PANTHER" id="PTHR33973">
    <property type="entry name" value="OS07G0153300 PROTEIN"/>
    <property type="match status" value="1"/>
</dbReference>
<accession>A0A2V4AC62</accession>
<reference evidence="3 4" key="1">
    <citation type="submission" date="2018-05" db="EMBL/GenBank/DDBJ databases">
        <title>Marinifilum breve JC075T sp. nov., a marine bacterium isolated from Yongle Blue Hole in the South China Sea.</title>
        <authorList>
            <person name="Fu T."/>
        </authorList>
    </citation>
    <scope>NUCLEOTIDE SEQUENCE [LARGE SCALE GENOMIC DNA]</scope>
    <source>
        <strain evidence="3 4">JC075</strain>
    </source>
</reference>
<organism evidence="3 4">
    <name type="scientific">Marinifilum breve</name>
    <dbReference type="NCBI Taxonomy" id="2184082"/>
    <lineage>
        <taxon>Bacteria</taxon>
        <taxon>Pseudomonadati</taxon>
        <taxon>Bacteroidota</taxon>
        <taxon>Bacteroidia</taxon>
        <taxon>Marinilabiliales</taxon>
        <taxon>Marinifilaceae</taxon>
    </lineage>
</organism>
<dbReference type="InterPro" id="IPR010775">
    <property type="entry name" value="DUF1365"/>
</dbReference>
<dbReference type="PANTHER" id="PTHR33973:SF4">
    <property type="entry name" value="OS07G0153300 PROTEIN"/>
    <property type="match status" value="1"/>
</dbReference>
<keyword evidence="2" id="KW-0472">Membrane</keyword>
<dbReference type="Pfam" id="PF07103">
    <property type="entry name" value="DUF1365"/>
    <property type="match status" value="1"/>
</dbReference>
<feature type="transmembrane region" description="Helical" evidence="2">
    <location>
        <begin position="220"/>
        <end position="244"/>
    </location>
</feature>
<dbReference type="AlphaFoldDB" id="A0A2V4AC62"/>
<dbReference type="RefSeq" id="WP_110360413.1">
    <property type="nucleotide sequence ID" value="NZ_QFLI01000003.1"/>
</dbReference>
<evidence type="ECO:0000256" key="1">
    <source>
        <dbReference type="SAM" id="MobiDB-lite"/>
    </source>
</evidence>
<evidence type="ECO:0000256" key="2">
    <source>
        <dbReference type="SAM" id="Phobius"/>
    </source>
</evidence>
<protein>
    <submittedName>
        <fullName evidence="3">DUF1365 domain-containing protein</fullName>
    </submittedName>
</protein>
<dbReference type="Proteomes" id="UP000248079">
    <property type="component" value="Unassembled WGS sequence"/>
</dbReference>
<dbReference type="EMBL" id="QFLI01000003">
    <property type="protein sequence ID" value="PXY01604.1"/>
    <property type="molecule type" value="Genomic_DNA"/>
</dbReference>
<sequence length="291" mass="34742">MINQNEILNSALYSCEIYHSRMEKVNRKFSYKSFLFYIDLDELNIITKKICLISHNRFNYFNFRDKDHLQLNESKVQSVRSQIQEFLSQNDIETIPKRICLLTNLCTLGYQFNPVSFFYCFDSDNKVFACIAEVNNTFGEMKLFLLDKKNLNKNIFTNRQKKHFYVSPFIDHDVDFDFHLQVPSNELFNKIDNYRGKQRIFSATLSGTKQALNNRNVLKFVLLFPLITLQVIFLIHFQALKLLILGIPYFKKEEHLDLQTNRLKKYENKHLRKHKNREYGKDFNTTAQNQL</sequence>